<organism evidence="1 3">
    <name type="scientific">Streblomastix strix</name>
    <dbReference type="NCBI Taxonomy" id="222440"/>
    <lineage>
        <taxon>Eukaryota</taxon>
        <taxon>Metamonada</taxon>
        <taxon>Preaxostyla</taxon>
        <taxon>Oxymonadida</taxon>
        <taxon>Streblomastigidae</taxon>
        <taxon>Streblomastix</taxon>
    </lineage>
</organism>
<dbReference type="InterPro" id="IPR016024">
    <property type="entry name" value="ARM-type_fold"/>
</dbReference>
<dbReference type="EMBL" id="SNRW01008646">
    <property type="protein sequence ID" value="KAA6379197.1"/>
    <property type="molecule type" value="Genomic_DNA"/>
</dbReference>
<protein>
    <submittedName>
        <fullName evidence="1">Uncharacterized protein</fullName>
    </submittedName>
</protein>
<sequence length="255" mass="29699">MLGQQEQFEGEKIQVIDLDPNLVLNEDESKQQYLKHFEKLKEIKETIIARKKENRTEMIRRGLLNQFIEFLNWARNQKVKEYARNIQTQTCDAISIVMSDNPEAIELAINNEFILQLKMLLNQDIPLEEVNAIHISSVKSLCTFGNPENRQELFNLGMQQAIIRNLKSKNPKVTLYTAASIYKIISSEWYLSGNKCLHPQFEVLEHDGVINALFEDGIKEGNDEETKFFCADCLGLLYQKRELPEIMKKEVIKKY</sequence>
<dbReference type="Proteomes" id="UP000324800">
    <property type="component" value="Unassembled WGS sequence"/>
</dbReference>
<dbReference type="Gene3D" id="1.25.10.10">
    <property type="entry name" value="Leucine-rich Repeat Variant"/>
    <property type="match status" value="1"/>
</dbReference>
<evidence type="ECO:0000313" key="2">
    <source>
        <dbReference type="EMBL" id="KAA6379197.1"/>
    </source>
</evidence>
<accession>A0A5J4V9L4</accession>
<dbReference type="InterPro" id="IPR011989">
    <property type="entry name" value="ARM-like"/>
</dbReference>
<reference evidence="1 3" key="1">
    <citation type="submission" date="2019-03" db="EMBL/GenBank/DDBJ databases">
        <title>Single cell metagenomics reveals metabolic interactions within the superorganism composed of flagellate Streblomastix strix and complex community of Bacteroidetes bacteria on its surface.</title>
        <authorList>
            <person name="Treitli S.C."/>
            <person name="Kolisko M."/>
            <person name="Husnik F."/>
            <person name="Keeling P."/>
            <person name="Hampl V."/>
        </authorList>
    </citation>
    <scope>NUCLEOTIDE SEQUENCE [LARGE SCALE GENOMIC DNA]</scope>
    <source>
        <strain evidence="1">ST1C</strain>
    </source>
</reference>
<gene>
    <name evidence="1" type="ORF">EZS28_025276</name>
    <name evidence="2" type="ORF">EZS28_025277</name>
</gene>
<comment type="caution">
    <text evidence="1">The sequence shown here is derived from an EMBL/GenBank/DDBJ whole genome shotgun (WGS) entry which is preliminary data.</text>
</comment>
<evidence type="ECO:0000313" key="3">
    <source>
        <dbReference type="Proteomes" id="UP000324800"/>
    </source>
</evidence>
<dbReference type="SUPFAM" id="SSF48371">
    <property type="entry name" value="ARM repeat"/>
    <property type="match status" value="1"/>
</dbReference>
<dbReference type="AlphaFoldDB" id="A0A5J4V9L4"/>
<name>A0A5J4V9L4_9EUKA</name>
<evidence type="ECO:0000313" key="1">
    <source>
        <dbReference type="EMBL" id="KAA6379196.1"/>
    </source>
</evidence>
<dbReference type="EMBL" id="SNRW01008646">
    <property type="protein sequence ID" value="KAA6379196.1"/>
    <property type="molecule type" value="Genomic_DNA"/>
</dbReference>
<proteinExistence type="predicted"/>